<dbReference type="GO" id="GO:0003677">
    <property type="term" value="F:DNA binding"/>
    <property type="evidence" value="ECO:0007669"/>
    <property type="project" value="InterPro"/>
</dbReference>
<feature type="region of interest" description="Disordered" evidence="2">
    <location>
        <begin position="161"/>
        <end position="212"/>
    </location>
</feature>
<protein>
    <recommendedName>
        <fullName evidence="3">HTH merR-type domain-containing protein</fullName>
    </recommendedName>
</protein>
<feature type="domain" description="HTH merR-type" evidence="3">
    <location>
        <begin position="7"/>
        <end position="72"/>
    </location>
</feature>
<dbReference type="EMBL" id="FUYC01000031">
    <property type="protein sequence ID" value="SKA97092.1"/>
    <property type="molecule type" value="Genomic_DNA"/>
</dbReference>
<organism evidence="4 5">
    <name type="scientific">Paucidesulfovibrio gracilis DSM 16080</name>
    <dbReference type="NCBI Taxonomy" id="1121449"/>
    <lineage>
        <taxon>Bacteria</taxon>
        <taxon>Pseudomonadati</taxon>
        <taxon>Thermodesulfobacteriota</taxon>
        <taxon>Desulfovibrionia</taxon>
        <taxon>Desulfovibrionales</taxon>
        <taxon>Desulfovibrionaceae</taxon>
        <taxon>Paucidesulfovibrio</taxon>
    </lineage>
</organism>
<feature type="region of interest" description="Disordered" evidence="2">
    <location>
        <begin position="75"/>
        <end position="97"/>
    </location>
</feature>
<evidence type="ECO:0000256" key="2">
    <source>
        <dbReference type="SAM" id="MobiDB-lite"/>
    </source>
</evidence>
<dbReference type="STRING" id="1121449.SAMN02745704_02807"/>
<evidence type="ECO:0000256" key="1">
    <source>
        <dbReference type="SAM" id="Coils"/>
    </source>
</evidence>
<dbReference type="Proteomes" id="UP000190027">
    <property type="component" value="Unassembled WGS sequence"/>
</dbReference>
<feature type="compositionally biased region" description="Basic and acidic residues" evidence="2">
    <location>
        <begin position="197"/>
        <end position="212"/>
    </location>
</feature>
<dbReference type="SUPFAM" id="SSF46955">
    <property type="entry name" value="Putative DNA-binding domain"/>
    <property type="match status" value="1"/>
</dbReference>
<keyword evidence="1" id="KW-0175">Coiled coil</keyword>
<dbReference type="GO" id="GO:0006355">
    <property type="term" value="P:regulation of DNA-templated transcription"/>
    <property type="evidence" value="ECO:0007669"/>
    <property type="project" value="InterPro"/>
</dbReference>
<accession>A0A1T4Y5J3</accession>
<feature type="coiled-coil region" evidence="1">
    <location>
        <begin position="119"/>
        <end position="146"/>
    </location>
</feature>
<proteinExistence type="predicted"/>
<reference evidence="4 5" key="1">
    <citation type="submission" date="2017-02" db="EMBL/GenBank/DDBJ databases">
        <authorList>
            <person name="Peterson S.W."/>
        </authorList>
    </citation>
    <scope>NUCLEOTIDE SEQUENCE [LARGE SCALE GENOMIC DNA]</scope>
    <source>
        <strain evidence="4 5">DSM 16080</strain>
    </source>
</reference>
<gene>
    <name evidence="4" type="ORF">SAMN02745704_02807</name>
</gene>
<evidence type="ECO:0000259" key="3">
    <source>
        <dbReference type="Pfam" id="PF13411"/>
    </source>
</evidence>
<evidence type="ECO:0000313" key="4">
    <source>
        <dbReference type="EMBL" id="SKA97092.1"/>
    </source>
</evidence>
<sequence>MAQQTLTHKDLGEALGVSVTTVKSYRRKFPGFIPVAGYGKPIRFQPRALDVCRKIRECFEQGLSVTETEKRLRKAGFRPEGGSREPSPEAAGTMPKGADVSPEYLEKFFKTAGQMMQGMAQLATAQARAETRLSKLEDALQGLLEAEAGSQELLGRLAAGMQGEDVPPSGSAAKPDSEALETSSGATPSELDAPDEQPEHSEDAGEAVTGERRVRATKIVNVRGRHGVERYSLENADDADEAEGIRSPETADTQDTGQRPSSLPNAARSSVATQPPQEFLEMPVAIRSEQGEFLGLPGRLSLEDFTKFLVRMERESGPVHTSWNGVEKTWTLRIRAAGNNRRELGFAKHTTRRGVDLAVLLHLNTNGAVASHDELMDFFRETKDLIHEMG</sequence>
<dbReference type="InterPro" id="IPR009061">
    <property type="entry name" value="DNA-bd_dom_put_sf"/>
</dbReference>
<feature type="region of interest" description="Disordered" evidence="2">
    <location>
        <begin position="231"/>
        <end position="276"/>
    </location>
</feature>
<name>A0A1T4Y5J3_9BACT</name>
<keyword evidence="5" id="KW-1185">Reference proteome</keyword>
<dbReference type="Pfam" id="PF13411">
    <property type="entry name" value="MerR_1"/>
    <property type="match status" value="1"/>
</dbReference>
<dbReference type="RefSeq" id="WP_078718348.1">
    <property type="nucleotide sequence ID" value="NZ_FUYC01000031.1"/>
</dbReference>
<dbReference type="AlphaFoldDB" id="A0A1T4Y5J3"/>
<dbReference type="OrthoDB" id="5448756at2"/>
<evidence type="ECO:0000313" key="5">
    <source>
        <dbReference type="Proteomes" id="UP000190027"/>
    </source>
</evidence>
<feature type="compositionally biased region" description="Polar residues" evidence="2">
    <location>
        <begin position="250"/>
        <end position="276"/>
    </location>
</feature>
<dbReference type="InterPro" id="IPR000551">
    <property type="entry name" value="MerR-type_HTH_dom"/>
</dbReference>